<evidence type="ECO:0000256" key="2">
    <source>
        <dbReference type="SAM" id="SignalP"/>
    </source>
</evidence>
<protein>
    <recommendedName>
        <fullName evidence="3">Outer membrane protein beta-barrel domain-containing protein</fullName>
    </recommendedName>
</protein>
<organism evidence="4 5">
    <name type="scientific">Piscirickettsia litoralis</name>
    <dbReference type="NCBI Taxonomy" id="1891921"/>
    <lineage>
        <taxon>Bacteria</taxon>
        <taxon>Pseudomonadati</taxon>
        <taxon>Pseudomonadota</taxon>
        <taxon>Gammaproteobacteria</taxon>
        <taxon>Thiotrichales</taxon>
        <taxon>Piscirickettsiaceae</taxon>
        <taxon>Piscirickettsia</taxon>
    </lineage>
</organism>
<feature type="chain" id="PRO_5046325794" description="Outer membrane protein beta-barrel domain-containing protein" evidence="2">
    <location>
        <begin position="23"/>
        <end position="193"/>
    </location>
</feature>
<reference evidence="4 5" key="1">
    <citation type="submission" date="2016-08" db="EMBL/GenBank/DDBJ databases">
        <title>Draft genome sequence of Candidatus Piscirickettsia litoralis, from seawater.</title>
        <authorList>
            <person name="Wan X."/>
            <person name="Lee A.J."/>
            <person name="Hou S."/>
            <person name="Donachie S.P."/>
        </authorList>
    </citation>
    <scope>NUCLEOTIDE SEQUENCE [LARGE SCALE GENOMIC DNA]</scope>
    <source>
        <strain evidence="4 5">Y2</strain>
    </source>
</reference>
<dbReference type="InterPro" id="IPR027385">
    <property type="entry name" value="Beta-barrel_OMP"/>
</dbReference>
<feature type="domain" description="Outer membrane protein beta-barrel" evidence="3">
    <location>
        <begin position="9"/>
        <end position="193"/>
    </location>
</feature>
<dbReference type="Gene3D" id="2.40.160.20">
    <property type="match status" value="1"/>
</dbReference>
<keyword evidence="5" id="KW-1185">Reference proteome</keyword>
<dbReference type="Proteomes" id="UP000094329">
    <property type="component" value="Unassembled WGS sequence"/>
</dbReference>
<evidence type="ECO:0000256" key="1">
    <source>
        <dbReference type="ARBA" id="ARBA00022729"/>
    </source>
</evidence>
<sequence length="193" mass="20513">MKKVITGLACLLAISLSIPSWAAPSGLYIEGTFGWVGQSGLPSQTALSATEKTDKHMGGRVAIGCSFELDQQLSLGAELGWGSYGRSDYGSVGPLDSSAIDLQAVGNFYINPQVSLIGKLGLAYSSLKVNNAFTDGNRDEFNVIFGVGMGYDISQNLQFNVIYSHIFGHDVNIDNSSNTATINAVLLGIKYTF</sequence>
<evidence type="ECO:0000313" key="4">
    <source>
        <dbReference type="EMBL" id="ODN42317.1"/>
    </source>
</evidence>
<proteinExistence type="predicted"/>
<feature type="signal peptide" evidence="2">
    <location>
        <begin position="1"/>
        <end position="22"/>
    </location>
</feature>
<dbReference type="Pfam" id="PF13505">
    <property type="entry name" value="OMP_b-brl"/>
    <property type="match status" value="1"/>
</dbReference>
<dbReference type="SUPFAM" id="SSF56925">
    <property type="entry name" value="OMPA-like"/>
    <property type="match status" value="1"/>
</dbReference>
<gene>
    <name evidence="4" type="ORF">BGC07_04430</name>
</gene>
<evidence type="ECO:0000259" key="3">
    <source>
        <dbReference type="Pfam" id="PF13505"/>
    </source>
</evidence>
<name>A0ABX3A0E8_9GAMM</name>
<comment type="caution">
    <text evidence="4">The sequence shown here is derived from an EMBL/GenBank/DDBJ whole genome shotgun (WGS) entry which is preliminary data.</text>
</comment>
<evidence type="ECO:0000313" key="5">
    <source>
        <dbReference type="Proteomes" id="UP000094329"/>
    </source>
</evidence>
<dbReference type="RefSeq" id="WP_069312114.1">
    <property type="nucleotide sequence ID" value="NZ_MDTU01000001.1"/>
</dbReference>
<keyword evidence="1 2" id="KW-0732">Signal</keyword>
<dbReference type="InterPro" id="IPR011250">
    <property type="entry name" value="OMP/PagP_B-barrel"/>
</dbReference>
<dbReference type="EMBL" id="MDTU01000001">
    <property type="protein sequence ID" value="ODN42317.1"/>
    <property type="molecule type" value="Genomic_DNA"/>
</dbReference>
<accession>A0ABX3A0E8</accession>